<dbReference type="Proteomes" id="UP000035017">
    <property type="component" value="Unassembled WGS sequence"/>
</dbReference>
<proteinExistence type="predicted"/>
<protein>
    <submittedName>
        <fullName evidence="1">Uncharacterized protein</fullName>
    </submittedName>
</protein>
<dbReference type="OrthoDB" id="6428868at2"/>
<name>A0A0D0JHX6_AGRTU</name>
<dbReference type="EMBL" id="JXQV01000002">
    <property type="protein sequence ID" value="KIQ05622.1"/>
    <property type="molecule type" value="Genomic_DNA"/>
</dbReference>
<accession>A0A0D0JHX6</accession>
<dbReference type="AlphaFoldDB" id="A0A0D0JHX6"/>
<sequence length="159" mass="18791">MIIKFDPNQMNAMLHDDDDFVDYFTKEIIPKHLPSFAGMAPSPQAAEMTRWGRRYAEHFGFSDPIYQIQFVALMWRIGPDFFLFEPYRSILQDRDQSEEQRMERCNLEPTMKQEGDAIARSKNDYWFPQYMKNNMLGVPYDDVEEQYLKELGTNKGGPL</sequence>
<comment type="caution">
    <text evidence="1">The sequence shown here is derived from an EMBL/GenBank/DDBJ whole genome shotgun (WGS) entry which is preliminary data.</text>
</comment>
<evidence type="ECO:0000313" key="1">
    <source>
        <dbReference type="EMBL" id="KIQ05622.1"/>
    </source>
</evidence>
<gene>
    <name evidence="1" type="ORF">RU07_01215</name>
</gene>
<organism evidence="1 2">
    <name type="scientific">Agrobacterium tumefaciens</name>
    <dbReference type="NCBI Taxonomy" id="358"/>
    <lineage>
        <taxon>Bacteria</taxon>
        <taxon>Pseudomonadati</taxon>
        <taxon>Pseudomonadota</taxon>
        <taxon>Alphaproteobacteria</taxon>
        <taxon>Hyphomicrobiales</taxon>
        <taxon>Rhizobiaceae</taxon>
        <taxon>Rhizobium/Agrobacterium group</taxon>
        <taxon>Agrobacterium</taxon>
        <taxon>Agrobacterium tumefaciens complex</taxon>
    </lineage>
</organism>
<reference evidence="1 2" key="1">
    <citation type="submission" date="2014-12" db="EMBL/GenBank/DDBJ databases">
        <title>16Stimator: statistical estimation of ribosomal gene copy numbers from draft genome assemblies.</title>
        <authorList>
            <person name="Perisin M.A."/>
            <person name="Vetter M."/>
            <person name="Gilbert J.A."/>
            <person name="Bergelson J."/>
        </authorList>
    </citation>
    <scope>NUCLEOTIDE SEQUENCE [LARGE SCALE GENOMIC DNA]</scope>
    <source>
        <strain evidence="1 2">MEJ076</strain>
    </source>
</reference>
<evidence type="ECO:0000313" key="2">
    <source>
        <dbReference type="Proteomes" id="UP000035017"/>
    </source>
</evidence>